<keyword evidence="4" id="KW-0808">Transferase</keyword>
<accession>A0A2M7AT15</accession>
<reference evidence="10" key="1">
    <citation type="submission" date="2017-09" db="EMBL/GenBank/DDBJ databases">
        <title>Depth-based differentiation of microbial function through sediment-hosted aquifers and enrichment of novel symbionts in the deep terrestrial subsurface.</title>
        <authorList>
            <person name="Probst A.J."/>
            <person name="Ladd B."/>
            <person name="Jarett J.K."/>
            <person name="Geller-Mcgrath D.E."/>
            <person name="Sieber C.M.K."/>
            <person name="Emerson J.B."/>
            <person name="Anantharaman K."/>
            <person name="Thomas B.C."/>
            <person name="Malmstrom R."/>
            <person name="Stieglmeier M."/>
            <person name="Klingl A."/>
            <person name="Woyke T."/>
            <person name="Ryan C.M."/>
            <person name="Banfield J.F."/>
        </authorList>
    </citation>
    <scope>NUCLEOTIDE SEQUENCE [LARGE SCALE GENOMIC DNA]</scope>
</reference>
<gene>
    <name evidence="9" type="ORF">COS78_00700</name>
</gene>
<comment type="caution">
    <text evidence="9">The sequence shown here is derived from an EMBL/GenBank/DDBJ whole genome shotgun (WGS) entry which is preliminary data.</text>
</comment>
<feature type="transmembrane region" description="Helical" evidence="8">
    <location>
        <begin position="138"/>
        <end position="155"/>
    </location>
</feature>
<dbReference type="GO" id="GO:0005886">
    <property type="term" value="C:plasma membrane"/>
    <property type="evidence" value="ECO:0007669"/>
    <property type="project" value="UniProtKB-SubCell"/>
</dbReference>
<feature type="transmembrane region" description="Helical" evidence="8">
    <location>
        <begin position="114"/>
        <end position="132"/>
    </location>
</feature>
<evidence type="ECO:0000256" key="5">
    <source>
        <dbReference type="ARBA" id="ARBA00022692"/>
    </source>
</evidence>
<evidence type="ECO:0000256" key="2">
    <source>
        <dbReference type="ARBA" id="ARBA00022475"/>
    </source>
</evidence>
<evidence type="ECO:0000256" key="4">
    <source>
        <dbReference type="ARBA" id="ARBA00022679"/>
    </source>
</evidence>
<dbReference type="EMBL" id="PEWA01000009">
    <property type="protein sequence ID" value="PIU73760.1"/>
    <property type="molecule type" value="Genomic_DNA"/>
</dbReference>
<protein>
    <submittedName>
        <fullName evidence="9">Uncharacterized protein</fullName>
    </submittedName>
</protein>
<comment type="subcellular location">
    <subcellularLocation>
        <location evidence="1">Cell membrane</location>
        <topology evidence="1">Multi-pass membrane protein</topology>
    </subcellularLocation>
</comment>
<evidence type="ECO:0000256" key="8">
    <source>
        <dbReference type="SAM" id="Phobius"/>
    </source>
</evidence>
<feature type="transmembrane region" description="Helical" evidence="8">
    <location>
        <begin position="381"/>
        <end position="403"/>
    </location>
</feature>
<keyword evidence="2" id="KW-1003">Cell membrane</keyword>
<feature type="transmembrane region" description="Helical" evidence="8">
    <location>
        <begin position="205"/>
        <end position="223"/>
    </location>
</feature>
<dbReference type="InterPro" id="IPR050297">
    <property type="entry name" value="LipidA_mod_glycosyltrf_83"/>
</dbReference>
<dbReference type="PANTHER" id="PTHR33908:SF11">
    <property type="entry name" value="MEMBRANE PROTEIN"/>
    <property type="match status" value="1"/>
</dbReference>
<feature type="transmembrane region" description="Helical" evidence="8">
    <location>
        <begin position="87"/>
        <end position="107"/>
    </location>
</feature>
<dbReference type="GO" id="GO:0009103">
    <property type="term" value="P:lipopolysaccharide biosynthetic process"/>
    <property type="evidence" value="ECO:0007669"/>
    <property type="project" value="UniProtKB-ARBA"/>
</dbReference>
<name>A0A2M7AT15_9BACT</name>
<evidence type="ECO:0000313" key="9">
    <source>
        <dbReference type="EMBL" id="PIU73760.1"/>
    </source>
</evidence>
<dbReference type="AlphaFoldDB" id="A0A2M7AT15"/>
<keyword evidence="7 8" id="KW-0472">Membrane</keyword>
<dbReference type="Proteomes" id="UP000231407">
    <property type="component" value="Unassembled WGS sequence"/>
</dbReference>
<keyword evidence="3" id="KW-0328">Glycosyltransferase</keyword>
<keyword evidence="5 8" id="KW-0812">Transmembrane</keyword>
<keyword evidence="6 8" id="KW-1133">Transmembrane helix</keyword>
<dbReference type="GO" id="GO:0016763">
    <property type="term" value="F:pentosyltransferase activity"/>
    <property type="evidence" value="ECO:0007669"/>
    <property type="project" value="TreeGrafter"/>
</dbReference>
<evidence type="ECO:0000256" key="1">
    <source>
        <dbReference type="ARBA" id="ARBA00004651"/>
    </source>
</evidence>
<feature type="transmembrane region" description="Helical" evidence="8">
    <location>
        <begin position="162"/>
        <end position="193"/>
    </location>
</feature>
<feature type="transmembrane region" description="Helical" evidence="8">
    <location>
        <begin position="327"/>
        <end position="345"/>
    </location>
</feature>
<evidence type="ECO:0000256" key="6">
    <source>
        <dbReference type="ARBA" id="ARBA00022989"/>
    </source>
</evidence>
<feature type="transmembrane region" description="Helical" evidence="8">
    <location>
        <begin position="7"/>
        <end position="29"/>
    </location>
</feature>
<sequence length="565" mass="64722">MKPRLQLIIILTTALFLRIFWLNIIPAGITNDELHFVLNAKSVFLNFSNLANNWNPLSLKTIPHESSSELSFLLLSPLIGPLPLNLFTSRLTGAILGTLTVFILYLLAKHLFGAKIAIFVSVLAAINPWFIYFSRTAFDAPLAVFFILLSIYLLLSNKNIFFIILSILFSFYTYIGTKILVFPFMFITSYFVYITNKRQSIKKLLLVNIFTLALSLNYGLNLYKSDLGNRIGELISFSDPKISLEVNQNRQYSQTPGIFKTVFNNKLLSTVKFSFGKFLNSFSPNLLFLKGDETFTGSLWKHGYFYPIEIFTIIFGFLYLFSKYRPAFWLLAYFLLLSPLPEAIRKDSIPAYALHSAFQYPFFVFLSGIGLYYLFSLKNKLLNIFLTLSFTTGLLIFINLYFFEYPYYAADSFSLKNRIISYYLQNETPNHPVLVLCKEPDALFKNYIFFSNGLNRKSFKDISISYSNRLANRYILGNLTFTSNQNDLERLSSDSTVIIEEGMNSRFDSTSKLIVLNLDHSQTLFSIYNGKTCSDTTSSTKINSLNHLTPNPDNFCPLFFSSVSL</sequence>
<dbReference type="PANTHER" id="PTHR33908">
    <property type="entry name" value="MANNOSYLTRANSFERASE YKCB-RELATED"/>
    <property type="match status" value="1"/>
</dbReference>
<evidence type="ECO:0000256" key="3">
    <source>
        <dbReference type="ARBA" id="ARBA00022676"/>
    </source>
</evidence>
<proteinExistence type="predicted"/>
<evidence type="ECO:0000256" key="7">
    <source>
        <dbReference type="ARBA" id="ARBA00023136"/>
    </source>
</evidence>
<feature type="transmembrane region" description="Helical" evidence="8">
    <location>
        <begin position="357"/>
        <end position="375"/>
    </location>
</feature>
<feature type="transmembrane region" description="Helical" evidence="8">
    <location>
        <begin position="304"/>
        <end position="321"/>
    </location>
</feature>
<evidence type="ECO:0000313" key="10">
    <source>
        <dbReference type="Proteomes" id="UP000231407"/>
    </source>
</evidence>
<organism evidence="9 10">
    <name type="scientific">Candidatus Shapirobacteria bacterium CG06_land_8_20_14_3_00_40_12</name>
    <dbReference type="NCBI Taxonomy" id="1974881"/>
    <lineage>
        <taxon>Bacteria</taxon>
        <taxon>Candidatus Shapironibacteriota</taxon>
    </lineage>
</organism>